<sequence length="203" mass="22482">MSKETEAYSISDALFTKSQQCVLGILFAQSESSFYLNEIVRKAGMGTGAIQRELNKLVSSGLVVMQKQGNQNYYSANHKSPVYAELRSIAMKTFGLANVLSESIAPIIDELEFAFIYGSVAKGRDHASSDVDVLLVGADLGYSQVMELFIDAEDRLARTVNSTILSVEEFTQRLESKQNFITKVIEQPKIWLMGKESFEAIVS</sequence>
<organism evidence="2 3">
    <name type="scientific">Kangiella japonica</name>
    <dbReference type="NCBI Taxonomy" id="647384"/>
    <lineage>
        <taxon>Bacteria</taxon>
        <taxon>Pseudomonadati</taxon>
        <taxon>Pseudomonadota</taxon>
        <taxon>Gammaproteobacteria</taxon>
        <taxon>Kangiellales</taxon>
        <taxon>Kangiellaceae</taxon>
        <taxon>Kangiella</taxon>
    </lineage>
</organism>
<dbReference type="Proteomes" id="UP001501221">
    <property type="component" value="Unassembled WGS sequence"/>
</dbReference>
<dbReference type="Pfam" id="PF18765">
    <property type="entry name" value="Polbeta"/>
    <property type="match status" value="1"/>
</dbReference>
<dbReference type="InterPro" id="IPR011991">
    <property type="entry name" value="ArsR-like_HTH"/>
</dbReference>
<dbReference type="InterPro" id="IPR043519">
    <property type="entry name" value="NT_sf"/>
</dbReference>
<protein>
    <recommendedName>
        <fullName evidence="1">Polymerase beta nucleotidyltransferase domain-containing protein</fullName>
    </recommendedName>
</protein>
<dbReference type="InterPro" id="IPR041633">
    <property type="entry name" value="Polbeta"/>
</dbReference>
<dbReference type="Gene3D" id="3.30.460.10">
    <property type="entry name" value="Beta Polymerase, domain 2"/>
    <property type="match status" value="1"/>
</dbReference>
<evidence type="ECO:0000259" key="1">
    <source>
        <dbReference type="Pfam" id="PF18765"/>
    </source>
</evidence>
<dbReference type="InterPro" id="IPR036388">
    <property type="entry name" value="WH-like_DNA-bd_sf"/>
</dbReference>
<comment type="caution">
    <text evidence="2">The sequence shown here is derived from an EMBL/GenBank/DDBJ whole genome shotgun (WGS) entry which is preliminary data.</text>
</comment>
<accession>A0ABN0T3D5</accession>
<proteinExistence type="predicted"/>
<gene>
    <name evidence="2" type="ORF">GCM10009123_18050</name>
</gene>
<dbReference type="Gene3D" id="1.10.10.10">
    <property type="entry name" value="Winged helix-like DNA-binding domain superfamily/Winged helix DNA-binding domain"/>
    <property type="match status" value="1"/>
</dbReference>
<feature type="domain" description="Polymerase beta nucleotidyltransferase" evidence="1">
    <location>
        <begin position="109"/>
        <end position="165"/>
    </location>
</feature>
<dbReference type="CDD" id="cd00090">
    <property type="entry name" value="HTH_ARSR"/>
    <property type="match status" value="1"/>
</dbReference>
<dbReference type="SUPFAM" id="SSF46785">
    <property type="entry name" value="Winged helix' DNA-binding domain"/>
    <property type="match status" value="1"/>
</dbReference>
<keyword evidence="3" id="KW-1185">Reference proteome</keyword>
<name>A0ABN0T3D5_9GAMM</name>
<evidence type="ECO:0000313" key="3">
    <source>
        <dbReference type="Proteomes" id="UP001501221"/>
    </source>
</evidence>
<dbReference type="SUPFAM" id="SSF81301">
    <property type="entry name" value="Nucleotidyltransferase"/>
    <property type="match status" value="1"/>
</dbReference>
<evidence type="ECO:0000313" key="2">
    <source>
        <dbReference type="EMBL" id="GAA0211207.1"/>
    </source>
</evidence>
<dbReference type="CDD" id="cd05403">
    <property type="entry name" value="NT_KNTase_like"/>
    <property type="match status" value="1"/>
</dbReference>
<dbReference type="RefSeq" id="WP_343989451.1">
    <property type="nucleotide sequence ID" value="NZ_BAAAFM010000006.1"/>
</dbReference>
<dbReference type="EMBL" id="BAAAFM010000006">
    <property type="protein sequence ID" value="GAA0211207.1"/>
    <property type="molecule type" value="Genomic_DNA"/>
</dbReference>
<dbReference type="InterPro" id="IPR036390">
    <property type="entry name" value="WH_DNA-bd_sf"/>
</dbReference>
<reference evidence="2 3" key="1">
    <citation type="journal article" date="2019" name="Int. J. Syst. Evol. Microbiol.">
        <title>The Global Catalogue of Microorganisms (GCM) 10K type strain sequencing project: providing services to taxonomists for standard genome sequencing and annotation.</title>
        <authorList>
            <consortium name="The Broad Institute Genomics Platform"/>
            <consortium name="The Broad Institute Genome Sequencing Center for Infectious Disease"/>
            <person name="Wu L."/>
            <person name="Ma J."/>
        </authorList>
    </citation>
    <scope>NUCLEOTIDE SEQUENCE [LARGE SCALE GENOMIC DNA]</scope>
    <source>
        <strain evidence="2 3">JCM 16211</strain>
    </source>
</reference>